<proteinExistence type="inferred from homology"/>
<protein>
    <submittedName>
        <fullName evidence="2">Uncharacterized protein</fullName>
    </submittedName>
</protein>
<name>A0ABY0H047_9PEZI</name>
<accession>A0ABY0H047</accession>
<sequence>MFEDLIKAVGELDVAESPSEIPQEVLRWTSQSSFTTLRSLYVILCSEHNIIVRDGSDEVALGEIAENIGEVIRPNLNIEPPDQVSRGTLGLKILSRIRAKHRITLSPSTLISITAFVNTEDPWTTIESASLAPELLDERFQSQSQEQRNKFITEDILSDFLRPLFSKSRPATVTASGRKAEFVEPSRYDNASAEAEARKPWKYGQRYAITVFEWAVSQSDLLQKSWHLFTPVLLTLLDEPQTALKVRALDIFRAFWARCPGDLMRQTGLAQVFEDAVFPAVLYLPGLTPESESIAILNAAYPALIIMAGIGLESTTDEPQSNPKFTEAQQKLLDKIIREGILVGYNHASEHTRLIELFCEKLRCVVNGMGILAIKHLKNLIPMVSEIMTDPFGAQHPPSLLSAIKLLRAIMSTCWPRIPHYCNEIIKALMLCWLNIEEGDAFPDGDPGPASLKSELTKAADMLSAVMQAAKMDMEERVAPLVEKEPQLRELFKISHET</sequence>
<comment type="similarity">
    <text evidence="1">Belongs to the TTI2 family.</text>
</comment>
<comment type="caution">
    <text evidence="2">The sequence shown here is derived from an EMBL/GenBank/DDBJ whole genome shotgun (WGS) entry which is preliminary data.</text>
</comment>
<dbReference type="InterPro" id="IPR018870">
    <property type="entry name" value="Tti2"/>
</dbReference>
<dbReference type="SUPFAM" id="SSF48371">
    <property type="entry name" value="ARM repeat"/>
    <property type="match status" value="1"/>
</dbReference>
<reference evidence="2 3" key="1">
    <citation type="submission" date="2018-06" db="EMBL/GenBank/DDBJ databases">
        <title>Complete Genomes of Monosporascus.</title>
        <authorList>
            <person name="Robinson A.J."/>
            <person name="Natvig D.O."/>
        </authorList>
    </citation>
    <scope>NUCLEOTIDE SEQUENCE [LARGE SCALE GENOMIC DNA]</scope>
    <source>
        <strain evidence="2 3">CBS 609.92</strain>
    </source>
</reference>
<dbReference type="PANTHER" id="PTHR32226">
    <property type="entry name" value="TELO2-INTERACTING PROTEIN 2"/>
    <property type="match status" value="1"/>
</dbReference>
<evidence type="ECO:0000256" key="1">
    <source>
        <dbReference type="ARBA" id="ARBA00034736"/>
    </source>
</evidence>
<evidence type="ECO:0000313" key="2">
    <source>
        <dbReference type="EMBL" id="RYO80948.1"/>
    </source>
</evidence>
<dbReference type="Pfam" id="PF10521">
    <property type="entry name" value="Tti2"/>
    <property type="match status" value="1"/>
</dbReference>
<dbReference type="InterPro" id="IPR016024">
    <property type="entry name" value="ARM-type_fold"/>
</dbReference>
<dbReference type="Proteomes" id="UP000294003">
    <property type="component" value="Unassembled WGS sequence"/>
</dbReference>
<dbReference type="PANTHER" id="PTHR32226:SF2">
    <property type="entry name" value="TELO2-INTERACTING PROTEIN 2"/>
    <property type="match status" value="1"/>
</dbReference>
<organism evidence="2 3">
    <name type="scientific">Monosporascus cannonballus</name>
    <dbReference type="NCBI Taxonomy" id="155416"/>
    <lineage>
        <taxon>Eukaryota</taxon>
        <taxon>Fungi</taxon>
        <taxon>Dikarya</taxon>
        <taxon>Ascomycota</taxon>
        <taxon>Pezizomycotina</taxon>
        <taxon>Sordariomycetes</taxon>
        <taxon>Xylariomycetidae</taxon>
        <taxon>Xylariales</taxon>
        <taxon>Xylariales incertae sedis</taxon>
        <taxon>Monosporascus</taxon>
    </lineage>
</organism>
<gene>
    <name evidence="2" type="ORF">DL762_007385</name>
</gene>
<keyword evidence="3" id="KW-1185">Reference proteome</keyword>
<evidence type="ECO:0000313" key="3">
    <source>
        <dbReference type="Proteomes" id="UP000294003"/>
    </source>
</evidence>
<dbReference type="EMBL" id="QJNS01000269">
    <property type="protein sequence ID" value="RYO80948.1"/>
    <property type="molecule type" value="Genomic_DNA"/>
</dbReference>